<organism evidence="1 2">
    <name type="scientific">Pseudomonas frederiksbergensis</name>
    <dbReference type="NCBI Taxonomy" id="104087"/>
    <lineage>
        <taxon>Bacteria</taxon>
        <taxon>Pseudomonadati</taxon>
        <taxon>Pseudomonadota</taxon>
        <taxon>Gammaproteobacteria</taxon>
        <taxon>Pseudomonadales</taxon>
        <taxon>Pseudomonadaceae</taxon>
        <taxon>Pseudomonas</taxon>
    </lineage>
</organism>
<dbReference type="AlphaFoldDB" id="A0A6L5BXP3"/>
<evidence type="ECO:0000313" key="2">
    <source>
        <dbReference type="Proteomes" id="UP000475265"/>
    </source>
</evidence>
<dbReference type="EMBL" id="JAAAXX010000002">
    <property type="protein sequence ID" value="KAF2391964.1"/>
    <property type="molecule type" value="Genomic_DNA"/>
</dbReference>
<sequence>MKVLPIVVSALVLAGCSTDPIPSRLATEAPPSQRIEFQHKPQGEYAILQVVRDSGHTGSLCSMGIYINGQKAALLDPGQKVSFYLPPGALIIGAGYSGSGMCGMGAARIERDASVVRNSTRTYRVSTSGDGVIDVSPTLQ</sequence>
<dbReference type="Proteomes" id="UP000475265">
    <property type="component" value="Unassembled WGS sequence"/>
</dbReference>
<comment type="caution">
    <text evidence="1">The sequence shown here is derived from an EMBL/GenBank/DDBJ whole genome shotgun (WGS) entry which is preliminary data.</text>
</comment>
<gene>
    <name evidence="1" type="ORF">FX983_06449</name>
</gene>
<accession>A0A6L5BXP3</accession>
<reference evidence="1 2" key="1">
    <citation type="submission" date="2019-12" db="EMBL/GenBank/DDBJ databases">
        <title>Endophytic bacteria associated with Panax ginseng seedlings.</title>
        <authorList>
            <person name="Park J.M."/>
            <person name="Shin R."/>
            <person name="Jo S.H."/>
        </authorList>
    </citation>
    <scope>NUCLEOTIDE SEQUENCE [LARGE SCALE GENOMIC DNA]</scope>
    <source>
        <strain evidence="1 2">PgKB32</strain>
    </source>
</reference>
<name>A0A6L5BXP3_9PSED</name>
<dbReference type="RefSeq" id="WP_163914577.1">
    <property type="nucleotide sequence ID" value="NZ_JAAAXX010000002.1"/>
</dbReference>
<evidence type="ECO:0008006" key="3">
    <source>
        <dbReference type="Google" id="ProtNLM"/>
    </source>
</evidence>
<protein>
    <recommendedName>
        <fullName evidence="3">Lipoprotein</fullName>
    </recommendedName>
</protein>
<proteinExistence type="predicted"/>
<dbReference type="PROSITE" id="PS51257">
    <property type="entry name" value="PROKAR_LIPOPROTEIN"/>
    <property type="match status" value="1"/>
</dbReference>
<evidence type="ECO:0000313" key="1">
    <source>
        <dbReference type="EMBL" id="KAF2391964.1"/>
    </source>
</evidence>